<evidence type="ECO:0000313" key="3">
    <source>
        <dbReference type="Proteomes" id="UP000282378"/>
    </source>
</evidence>
<dbReference type="EMBL" id="RBNL01002592">
    <property type="protein sequence ID" value="RML69134.1"/>
    <property type="molecule type" value="Genomic_DNA"/>
</dbReference>
<proteinExistence type="predicted"/>
<dbReference type="AlphaFoldDB" id="A0A3M2XZA8"/>
<dbReference type="Proteomes" id="UP000282378">
    <property type="component" value="Unassembled WGS sequence"/>
</dbReference>
<protein>
    <recommendedName>
        <fullName evidence="1">Zinc-ribbon domain-containing protein</fullName>
    </recommendedName>
</protein>
<comment type="caution">
    <text evidence="2">The sequence shown here is derived from an EMBL/GenBank/DDBJ whole genome shotgun (WGS) entry which is preliminary data.</text>
</comment>
<dbReference type="InterPro" id="IPR011201">
    <property type="entry name" value="Zinc-ribbon_6_bact"/>
</dbReference>
<evidence type="ECO:0000259" key="1">
    <source>
        <dbReference type="Pfam" id="PF10005"/>
    </source>
</evidence>
<organism evidence="2 3">
    <name type="scientific">Pseudomonas syringae pv. maculicola</name>
    <dbReference type="NCBI Taxonomy" id="59511"/>
    <lineage>
        <taxon>Bacteria</taxon>
        <taxon>Pseudomonadati</taxon>
        <taxon>Pseudomonadota</taxon>
        <taxon>Gammaproteobacteria</taxon>
        <taxon>Pseudomonadales</taxon>
        <taxon>Pseudomonadaceae</taxon>
        <taxon>Pseudomonas</taxon>
    </lineage>
</organism>
<evidence type="ECO:0000313" key="2">
    <source>
        <dbReference type="EMBL" id="RML69134.1"/>
    </source>
</evidence>
<name>A0A3M2XZA8_PSEYM</name>
<dbReference type="Pfam" id="PF10005">
    <property type="entry name" value="Zn_ribbon_DZR_6"/>
    <property type="match status" value="1"/>
</dbReference>
<reference evidence="2 3" key="1">
    <citation type="submission" date="2018-08" db="EMBL/GenBank/DDBJ databases">
        <title>Recombination of ecologically and evolutionarily significant loci maintains genetic cohesion in the Pseudomonas syringae species complex.</title>
        <authorList>
            <person name="Dillon M."/>
            <person name="Thakur S."/>
            <person name="Almeida R.N.D."/>
            <person name="Weir B.S."/>
            <person name="Guttman D.S."/>
        </authorList>
    </citation>
    <scope>NUCLEOTIDE SEQUENCE [LARGE SCALE GENOMIC DNA]</scope>
    <source>
        <strain evidence="2 3">88_10</strain>
    </source>
</reference>
<sequence>LSDEPGAGLYRRCANLDTPAACNWLFPAHNAGEFCVACSLNRTIPDLSIVENG</sequence>
<accession>A0A3M2XZA8</accession>
<gene>
    <name evidence="2" type="ORF">APX70_04090</name>
</gene>
<feature type="domain" description="Zinc-ribbon" evidence="1">
    <location>
        <begin position="7"/>
        <end position="48"/>
    </location>
</feature>
<feature type="non-terminal residue" evidence="2">
    <location>
        <position position="1"/>
    </location>
</feature>
<feature type="non-terminal residue" evidence="2">
    <location>
        <position position="53"/>
    </location>
</feature>